<feature type="signal peptide" evidence="1">
    <location>
        <begin position="1"/>
        <end position="15"/>
    </location>
</feature>
<gene>
    <name evidence="2" type="ORF">ACFSUC_09720</name>
</gene>
<proteinExistence type="predicted"/>
<evidence type="ECO:0000313" key="3">
    <source>
        <dbReference type="Proteomes" id="UP001597497"/>
    </source>
</evidence>
<dbReference type="EMBL" id="JBHUMM010000017">
    <property type="protein sequence ID" value="MFD2671885.1"/>
    <property type="molecule type" value="Genomic_DNA"/>
</dbReference>
<accession>A0ABW5RAX7</accession>
<evidence type="ECO:0000313" key="2">
    <source>
        <dbReference type="EMBL" id="MFD2671885.1"/>
    </source>
</evidence>
<keyword evidence="1" id="KW-0732">Signal</keyword>
<reference evidence="3" key="1">
    <citation type="journal article" date="2019" name="Int. J. Syst. Evol. Microbiol.">
        <title>The Global Catalogue of Microorganisms (GCM) 10K type strain sequencing project: providing services to taxonomists for standard genome sequencing and annotation.</title>
        <authorList>
            <consortium name="The Broad Institute Genomics Platform"/>
            <consortium name="The Broad Institute Genome Sequencing Center for Infectious Disease"/>
            <person name="Wu L."/>
            <person name="Ma J."/>
        </authorList>
    </citation>
    <scope>NUCLEOTIDE SEQUENCE [LARGE SCALE GENOMIC DNA]</scope>
    <source>
        <strain evidence="3">KCTC 33676</strain>
    </source>
</reference>
<feature type="chain" id="PRO_5045340428" evidence="1">
    <location>
        <begin position="16"/>
        <end position="122"/>
    </location>
</feature>
<protein>
    <submittedName>
        <fullName evidence="2">Uncharacterized protein</fullName>
    </submittedName>
</protein>
<evidence type="ECO:0000256" key="1">
    <source>
        <dbReference type="SAM" id="SignalP"/>
    </source>
</evidence>
<dbReference type="Proteomes" id="UP001597497">
    <property type="component" value="Unassembled WGS sequence"/>
</dbReference>
<sequence>MVVFIFILICVSASAAGGSGGFIEPHYCDPQQNHYVFGKAYIYDDSAGTNTYETRAYLEWKKDGILIGTKFAKDTSFPFQANAVTETCTHPAFGHSYIMNYNTIAEVAGPGPDWGASGVKYW</sequence>
<name>A0ABW5RAX7_9BACL</name>
<keyword evidence="3" id="KW-1185">Reference proteome</keyword>
<dbReference type="RefSeq" id="WP_379929360.1">
    <property type="nucleotide sequence ID" value="NZ_JBHUMM010000017.1"/>
</dbReference>
<organism evidence="2 3">
    <name type="scientific">Marinicrinis sediminis</name>
    <dbReference type="NCBI Taxonomy" id="1652465"/>
    <lineage>
        <taxon>Bacteria</taxon>
        <taxon>Bacillati</taxon>
        <taxon>Bacillota</taxon>
        <taxon>Bacilli</taxon>
        <taxon>Bacillales</taxon>
        <taxon>Paenibacillaceae</taxon>
    </lineage>
</organism>
<comment type="caution">
    <text evidence="2">The sequence shown here is derived from an EMBL/GenBank/DDBJ whole genome shotgun (WGS) entry which is preliminary data.</text>
</comment>